<feature type="signal peptide" evidence="1">
    <location>
        <begin position="1"/>
        <end position="17"/>
    </location>
</feature>
<protein>
    <recommendedName>
        <fullName evidence="2">DUF7907 domain-containing protein</fullName>
    </recommendedName>
</protein>
<keyword evidence="4" id="KW-1185">Reference proteome</keyword>
<accession>A0A9P4H015</accession>
<name>A0A9P4H015_9PLEO</name>
<sequence>MKLILAALAAIAAGAAAQWEAPWDSQVTTVPTSDYRYTVASKPFRLLLKSNNATLDGTALGACHQGILRKWLCFSNRRLAINDRSDEAMYGFTFYHNVSSAVPDNPNAVDRPGVLGWNIQPGRPNHTETYHLSMNIETGAVSDSKRTPNIGVLIFDNDWGYERQYTLVNFDQCGQMYRADTENPPMNVKNWYVCDVQYNYQYEPLAWKVGLTSELNNPTCQKVEVERIWLDGEGHAGKSCW</sequence>
<evidence type="ECO:0000313" key="4">
    <source>
        <dbReference type="Proteomes" id="UP000799777"/>
    </source>
</evidence>
<dbReference type="AlphaFoldDB" id="A0A9P4H015"/>
<feature type="domain" description="DUF7907" evidence="2">
    <location>
        <begin position="41"/>
        <end position="225"/>
    </location>
</feature>
<organism evidence="3 4">
    <name type="scientific">Setomelanomma holmii</name>
    <dbReference type="NCBI Taxonomy" id="210430"/>
    <lineage>
        <taxon>Eukaryota</taxon>
        <taxon>Fungi</taxon>
        <taxon>Dikarya</taxon>
        <taxon>Ascomycota</taxon>
        <taxon>Pezizomycotina</taxon>
        <taxon>Dothideomycetes</taxon>
        <taxon>Pleosporomycetidae</taxon>
        <taxon>Pleosporales</taxon>
        <taxon>Pleosporineae</taxon>
        <taxon>Phaeosphaeriaceae</taxon>
        <taxon>Setomelanomma</taxon>
    </lineage>
</organism>
<proteinExistence type="predicted"/>
<dbReference type="Pfam" id="PF25484">
    <property type="entry name" value="DUF7907"/>
    <property type="match status" value="1"/>
</dbReference>
<evidence type="ECO:0000256" key="1">
    <source>
        <dbReference type="SAM" id="SignalP"/>
    </source>
</evidence>
<dbReference type="InterPro" id="IPR057229">
    <property type="entry name" value="DUF7907"/>
</dbReference>
<evidence type="ECO:0000313" key="3">
    <source>
        <dbReference type="EMBL" id="KAF2025316.1"/>
    </source>
</evidence>
<keyword evidence="1" id="KW-0732">Signal</keyword>
<gene>
    <name evidence="3" type="ORF">EK21DRAFT_116952</name>
</gene>
<dbReference type="EMBL" id="ML978269">
    <property type="protein sequence ID" value="KAF2025316.1"/>
    <property type="molecule type" value="Genomic_DNA"/>
</dbReference>
<reference evidence="3" key="1">
    <citation type="journal article" date="2020" name="Stud. Mycol.">
        <title>101 Dothideomycetes genomes: a test case for predicting lifestyles and emergence of pathogens.</title>
        <authorList>
            <person name="Haridas S."/>
            <person name="Albert R."/>
            <person name="Binder M."/>
            <person name="Bloem J."/>
            <person name="Labutti K."/>
            <person name="Salamov A."/>
            <person name="Andreopoulos B."/>
            <person name="Baker S."/>
            <person name="Barry K."/>
            <person name="Bills G."/>
            <person name="Bluhm B."/>
            <person name="Cannon C."/>
            <person name="Castanera R."/>
            <person name="Culley D."/>
            <person name="Daum C."/>
            <person name="Ezra D."/>
            <person name="Gonzalez J."/>
            <person name="Henrissat B."/>
            <person name="Kuo A."/>
            <person name="Liang C."/>
            <person name="Lipzen A."/>
            <person name="Lutzoni F."/>
            <person name="Magnuson J."/>
            <person name="Mondo S."/>
            <person name="Nolan M."/>
            <person name="Ohm R."/>
            <person name="Pangilinan J."/>
            <person name="Park H.-J."/>
            <person name="Ramirez L."/>
            <person name="Alfaro M."/>
            <person name="Sun H."/>
            <person name="Tritt A."/>
            <person name="Yoshinaga Y."/>
            <person name="Zwiers L.-H."/>
            <person name="Turgeon B."/>
            <person name="Goodwin S."/>
            <person name="Spatafora J."/>
            <person name="Crous P."/>
            <person name="Grigoriev I."/>
        </authorList>
    </citation>
    <scope>NUCLEOTIDE SEQUENCE</scope>
    <source>
        <strain evidence="3">CBS 110217</strain>
    </source>
</reference>
<comment type="caution">
    <text evidence="3">The sequence shown here is derived from an EMBL/GenBank/DDBJ whole genome shotgun (WGS) entry which is preliminary data.</text>
</comment>
<dbReference type="Proteomes" id="UP000799777">
    <property type="component" value="Unassembled WGS sequence"/>
</dbReference>
<evidence type="ECO:0000259" key="2">
    <source>
        <dbReference type="Pfam" id="PF25484"/>
    </source>
</evidence>
<feature type="chain" id="PRO_5040452756" description="DUF7907 domain-containing protein" evidence="1">
    <location>
        <begin position="18"/>
        <end position="241"/>
    </location>
</feature>
<dbReference type="OrthoDB" id="3515453at2759"/>